<dbReference type="Proteomes" id="UP000218231">
    <property type="component" value="Unassembled WGS sequence"/>
</dbReference>
<keyword evidence="3" id="KW-1185">Reference proteome</keyword>
<protein>
    <recommendedName>
        <fullName evidence="4">LRAT domain-containing protein</fullName>
    </recommendedName>
</protein>
<dbReference type="OrthoDB" id="5776706at2759"/>
<dbReference type="Gene3D" id="3.90.1720.10">
    <property type="entry name" value="endopeptidase domain like (from Nostoc punctiforme)"/>
    <property type="match status" value="1"/>
</dbReference>
<name>A0A2A2L0Q6_9BILA</name>
<sequence length="271" mass="29867">MFCLEKEDFEPPFVVSATSSASTSSSRSSETTTSTATSSPYSTRLSSNLPDLLDASVTNYFGDSCVLKRFGITALGQYYVLVVKKRMMGGYTTNMITANMRNRPFISEPMKISGIQTLEEAKEFVERLTDTLAKQEMLSLGDQARSDNNLASALTIFRGTPGHVLVEDWDNFVYALIERGSVAPRVFRVTHPLIIRSGNTVIEEAERLKDELRVYDIRSSNCQHFSSLCSRGVATSYDMQSSAKLIACTLMIPSSKIVSTLSFGSNSKYGS</sequence>
<evidence type="ECO:0000256" key="1">
    <source>
        <dbReference type="SAM" id="MobiDB-lite"/>
    </source>
</evidence>
<evidence type="ECO:0000313" key="2">
    <source>
        <dbReference type="EMBL" id="PAV79677.1"/>
    </source>
</evidence>
<dbReference type="STRING" id="2018661.A0A2A2L0Q6"/>
<reference evidence="2 3" key="1">
    <citation type="journal article" date="2017" name="Curr. Biol.">
        <title>Genome architecture and evolution of a unichromosomal asexual nematode.</title>
        <authorList>
            <person name="Fradin H."/>
            <person name="Zegar C."/>
            <person name="Gutwein M."/>
            <person name="Lucas J."/>
            <person name="Kovtun M."/>
            <person name="Corcoran D."/>
            <person name="Baugh L.R."/>
            <person name="Kiontke K."/>
            <person name="Gunsalus K."/>
            <person name="Fitch D.H."/>
            <person name="Piano F."/>
        </authorList>
    </citation>
    <scope>NUCLEOTIDE SEQUENCE [LARGE SCALE GENOMIC DNA]</scope>
    <source>
        <strain evidence="2">PF1309</strain>
    </source>
</reference>
<organism evidence="2 3">
    <name type="scientific">Diploscapter pachys</name>
    <dbReference type="NCBI Taxonomy" id="2018661"/>
    <lineage>
        <taxon>Eukaryota</taxon>
        <taxon>Metazoa</taxon>
        <taxon>Ecdysozoa</taxon>
        <taxon>Nematoda</taxon>
        <taxon>Chromadorea</taxon>
        <taxon>Rhabditida</taxon>
        <taxon>Rhabditina</taxon>
        <taxon>Rhabditomorpha</taxon>
        <taxon>Rhabditoidea</taxon>
        <taxon>Rhabditidae</taxon>
        <taxon>Diploscapter</taxon>
    </lineage>
</organism>
<dbReference type="GO" id="GO:0000902">
    <property type="term" value="P:cell morphogenesis"/>
    <property type="evidence" value="ECO:0007669"/>
    <property type="project" value="TreeGrafter"/>
</dbReference>
<dbReference type="InterPro" id="IPR053372">
    <property type="entry name" value="Vulval_toroid_morpho-assoc"/>
</dbReference>
<comment type="caution">
    <text evidence="2">The sequence shown here is derived from an EMBL/GenBank/DDBJ whole genome shotgun (WGS) entry which is preliminary data.</text>
</comment>
<dbReference type="PANTHER" id="PTHR36948:SF1">
    <property type="entry name" value="EGG-LAYING DEFECTIVE PROTEIN 26"/>
    <property type="match status" value="1"/>
</dbReference>
<feature type="region of interest" description="Disordered" evidence="1">
    <location>
        <begin position="19"/>
        <end position="44"/>
    </location>
</feature>
<dbReference type="PANTHER" id="PTHR36948">
    <property type="entry name" value="PROTEIN CBG04856"/>
    <property type="match status" value="1"/>
</dbReference>
<evidence type="ECO:0000313" key="3">
    <source>
        <dbReference type="Proteomes" id="UP000218231"/>
    </source>
</evidence>
<gene>
    <name evidence="2" type="ORF">WR25_24924</name>
</gene>
<evidence type="ECO:0008006" key="4">
    <source>
        <dbReference type="Google" id="ProtNLM"/>
    </source>
</evidence>
<dbReference type="AlphaFoldDB" id="A0A2A2L0Q6"/>
<feature type="compositionally biased region" description="Low complexity" evidence="1">
    <location>
        <begin position="19"/>
        <end position="43"/>
    </location>
</feature>
<proteinExistence type="predicted"/>
<dbReference type="EMBL" id="LIAE01007384">
    <property type="protein sequence ID" value="PAV79677.1"/>
    <property type="molecule type" value="Genomic_DNA"/>
</dbReference>
<accession>A0A2A2L0Q6</accession>